<protein>
    <submittedName>
        <fullName evidence="1">Uncharacterized protein</fullName>
    </submittedName>
</protein>
<accession>A0A1G2QG54</accession>
<sequence>MIKKETELFREETGIMSGMMAQVPVESEIIDPNFAFVQRAMASGMPVFRVSNERNQESLFFVGQTTIAGQDPISIHCELYG</sequence>
<dbReference type="EMBL" id="MHTJ01000002">
    <property type="protein sequence ID" value="OHA58951.1"/>
    <property type="molecule type" value="Genomic_DNA"/>
</dbReference>
<gene>
    <name evidence="1" type="ORF">A2571_01075</name>
</gene>
<dbReference type="STRING" id="1802438.A2571_01075"/>
<dbReference type="AlphaFoldDB" id="A0A1G2QG54"/>
<evidence type="ECO:0000313" key="2">
    <source>
        <dbReference type="Proteomes" id="UP000177043"/>
    </source>
</evidence>
<proteinExistence type="predicted"/>
<evidence type="ECO:0000313" key="1">
    <source>
        <dbReference type="EMBL" id="OHA58951.1"/>
    </source>
</evidence>
<reference evidence="1 2" key="1">
    <citation type="journal article" date="2016" name="Nat. Commun.">
        <title>Thousands of microbial genomes shed light on interconnected biogeochemical processes in an aquifer system.</title>
        <authorList>
            <person name="Anantharaman K."/>
            <person name="Brown C.T."/>
            <person name="Hug L.A."/>
            <person name="Sharon I."/>
            <person name="Castelle C.J."/>
            <person name="Probst A.J."/>
            <person name="Thomas B.C."/>
            <person name="Singh A."/>
            <person name="Wilkins M.J."/>
            <person name="Karaoz U."/>
            <person name="Brodie E.L."/>
            <person name="Williams K.H."/>
            <person name="Hubbard S.S."/>
            <person name="Banfield J.F."/>
        </authorList>
    </citation>
    <scope>NUCLEOTIDE SEQUENCE [LARGE SCALE GENOMIC DNA]</scope>
</reference>
<organism evidence="1 2">
    <name type="scientific">Candidatus Vogelbacteria bacterium RIFOXYD1_FULL_44_32</name>
    <dbReference type="NCBI Taxonomy" id="1802438"/>
    <lineage>
        <taxon>Bacteria</taxon>
        <taxon>Candidatus Vogeliibacteriota</taxon>
    </lineage>
</organism>
<comment type="caution">
    <text evidence="1">The sequence shown here is derived from an EMBL/GenBank/DDBJ whole genome shotgun (WGS) entry which is preliminary data.</text>
</comment>
<dbReference type="Proteomes" id="UP000177043">
    <property type="component" value="Unassembled WGS sequence"/>
</dbReference>
<name>A0A1G2QG54_9BACT</name>